<keyword evidence="11 18" id="KW-0472">Membrane</keyword>
<evidence type="ECO:0000256" key="4">
    <source>
        <dbReference type="ARBA" id="ARBA00022670"/>
    </source>
</evidence>
<gene>
    <name evidence="19" type="ORF">TRSC58_06743</name>
</gene>
<evidence type="ECO:0000256" key="2">
    <source>
        <dbReference type="ARBA" id="ARBA00004370"/>
    </source>
</evidence>
<keyword evidence="20" id="KW-1185">Reference proteome</keyword>
<evidence type="ECO:0000256" key="6">
    <source>
        <dbReference type="ARBA" id="ARBA00022729"/>
    </source>
</evidence>
<keyword evidence="18" id="KW-1133">Transmembrane helix</keyword>
<feature type="binding site" evidence="16">
    <location>
        <position position="416"/>
    </location>
    <ligand>
        <name>Zn(2+)</name>
        <dbReference type="ChEBI" id="CHEBI:29105"/>
        <note>catalytic</note>
    </ligand>
</feature>
<dbReference type="Gene3D" id="3.90.132.10">
    <property type="entry name" value="Leishmanolysin , domain 2"/>
    <property type="match status" value="1"/>
</dbReference>
<keyword evidence="18" id="KW-0812">Transmembrane</keyword>
<evidence type="ECO:0000256" key="17">
    <source>
        <dbReference type="RuleBase" id="RU366077"/>
    </source>
</evidence>
<evidence type="ECO:0000256" key="5">
    <source>
        <dbReference type="ARBA" id="ARBA00022723"/>
    </source>
</evidence>
<dbReference type="GO" id="GO:0004222">
    <property type="term" value="F:metalloendopeptidase activity"/>
    <property type="evidence" value="ECO:0007669"/>
    <property type="project" value="UniProtKB-UniRule"/>
</dbReference>
<accession>A0A061IUT4</accession>
<evidence type="ECO:0000256" key="14">
    <source>
        <dbReference type="ARBA" id="ARBA00023180"/>
    </source>
</evidence>
<dbReference type="PRINTS" id="PR00782">
    <property type="entry name" value="LSHMANOLYSIN"/>
</dbReference>
<keyword evidence="5 16" id="KW-0479">Metal-binding</keyword>
<dbReference type="EMBL" id="AUPL01006743">
    <property type="protein sequence ID" value="ESL05601.1"/>
    <property type="molecule type" value="Genomic_DNA"/>
</dbReference>
<keyword evidence="6" id="KW-0732">Signal</keyword>
<organism evidence="19 20">
    <name type="scientific">Trypanosoma rangeli SC58</name>
    <dbReference type="NCBI Taxonomy" id="429131"/>
    <lineage>
        <taxon>Eukaryota</taxon>
        <taxon>Discoba</taxon>
        <taxon>Euglenozoa</taxon>
        <taxon>Kinetoplastea</taxon>
        <taxon>Metakinetoplastina</taxon>
        <taxon>Trypanosomatida</taxon>
        <taxon>Trypanosomatidae</taxon>
        <taxon>Trypanosoma</taxon>
        <taxon>Herpetosoma</taxon>
    </lineage>
</organism>
<proteinExistence type="inferred from homology"/>
<evidence type="ECO:0000256" key="8">
    <source>
        <dbReference type="ARBA" id="ARBA00022833"/>
    </source>
</evidence>
<evidence type="ECO:0000256" key="11">
    <source>
        <dbReference type="ARBA" id="ARBA00023136"/>
    </source>
</evidence>
<comment type="subcellular location">
    <subcellularLocation>
        <location evidence="2">Membrane</location>
    </subcellularLocation>
</comment>
<dbReference type="Pfam" id="PF01457">
    <property type="entry name" value="Peptidase_M8"/>
    <property type="match status" value="1"/>
</dbReference>
<feature type="transmembrane region" description="Helical" evidence="18">
    <location>
        <begin position="57"/>
        <end position="79"/>
    </location>
</feature>
<dbReference type="GO" id="GO:0016020">
    <property type="term" value="C:membrane"/>
    <property type="evidence" value="ECO:0007669"/>
    <property type="project" value="UniProtKB-SubCell"/>
</dbReference>
<dbReference type="Gene3D" id="2.10.55.10">
    <property type="entry name" value="Leishmanolysin domain 3"/>
    <property type="match status" value="1"/>
</dbReference>
<dbReference type="GO" id="GO:0007155">
    <property type="term" value="P:cell adhesion"/>
    <property type="evidence" value="ECO:0007669"/>
    <property type="project" value="UniProtKB-KW"/>
</dbReference>
<comment type="caution">
    <text evidence="19">The sequence shown here is derived from an EMBL/GenBank/DDBJ whole genome shotgun (WGS) entry which is preliminary data.</text>
</comment>
<protein>
    <recommendedName>
        <fullName evidence="17">Leishmanolysin-like peptidase</fullName>
        <ecNumber evidence="17">3.4.24.-</ecNumber>
    </recommendedName>
</protein>
<dbReference type="FunFam" id="3.90.132.10:FF:000001">
    <property type="entry name" value="leishmanolysin-like peptidase isoform X2"/>
    <property type="match status" value="1"/>
</dbReference>
<evidence type="ECO:0000256" key="1">
    <source>
        <dbReference type="ARBA" id="ARBA00001249"/>
    </source>
</evidence>
<evidence type="ECO:0000256" key="13">
    <source>
        <dbReference type="ARBA" id="ARBA00023157"/>
    </source>
</evidence>
<evidence type="ECO:0000256" key="9">
    <source>
        <dbReference type="ARBA" id="ARBA00022889"/>
    </source>
</evidence>
<dbReference type="GO" id="GO:0005737">
    <property type="term" value="C:cytoplasm"/>
    <property type="evidence" value="ECO:0007669"/>
    <property type="project" value="TreeGrafter"/>
</dbReference>
<dbReference type="AlphaFoldDB" id="A0A061IUT4"/>
<keyword evidence="10 16" id="KW-0482">Metalloprotease</keyword>
<dbReference type="Gene3D" id="2.30.34.10">
    <property type="entry name" value="Leishmanolysin domain 4"/>
    <property type="match status" value="1"/>
</dbReference>
<comment type="similarity">
    <text evidence="3 17">Belongs to the peptidase M8 family.</text>
</comment>
<keyword evidence="4 17" id="KW-0645">Protease</keyword>
<dbReference type="Gene3D" id="3.10.170.20">
    <property type="match status" value="1"/>
</dbReference>
<dbReference type="GO" id="GO:0006508">
    <property type="term" value="P:proteolysis"/>
    <property type="evidence" value="ECO:0007669"/>
    <property type="project" value="UniProtKB-KW"/>
</dbReference>
<comment type="catalytic activity">
    <reaction evidence="1">
        <text>Preference for hydrophobic residues at P1 and P1' and basic residues at P2' and P3'. A model nonapeptide is cleaved at -Ala-Tyr-|-Leu-Lys-Lys-.</text>
        <dbReference type="EC" id="3.4.24.36"/>
    </reaction>
</comment>
<evidence type="ECO:0000256" key="18">
    <source>
        <dbReference type="SAM" id="Phobius"/>
    </source>
</evidence>
<keyword evidence="8 16" id="KW-0862">Zinc</keyword>
<sequence length="692" mass="75920">MTCGRQIGSCSWCRQERGADRRHLPRCGGAAQACRSLKGLAKAEAGAARVSCRVHNVGGVCVVLLFYVCRHFVFCFFFFSSRGKGLRLLRLLPHPLMLLLMSKRKQHGQLLQAMCQPRRSTPFLPLAVFLLLLVCCAAGCLADAPARRHRCGFGEMTRRGPPATAVVRDVPRRGQGTMQAYTVAAQGEESEWAPIRIKVSAKDMDDPSKHCTTVGEVHTLPDGNNVTCKESHLLTEARKDIVLKQLIPAAIKLHAERLSVKPVRGPIRMPYDGLGVCSSFTIPPWHHTIGVSGADLILYVNAIASGFAPAWSDVCVTLEDGRPYAGVLNIDPDEMTATNRFFAYAAHEIGHILGFWHSGFSRFNMLSKVPNIRGKKNVWVVSSPKVKALARQYYNCPTLEGMELEDEGAEGVKWHHWKGRNAKEELMSDMDPYMYYSAFTLAAFEDMGVYRANHSMADPLRWGKNSGCGLLENKCLTNGTTDYPAMFCNQDVNDIRMFCTHDRLSMGSCARYTLSQPVAPEYQYFDDPLVGCDYGFMDYCPYVEAALTECLNVDVDSTFPGNLIGSSSRCVKGEGLRFDNREIGDVCVNTQCSEGKLKVQFLGDDTWHDCNEGETVAPSGDKWGGGTITCPKYTDVCTVFHSFLTRPLLVVAPPLAEEPNHAGTVDTSAAAVGLSSLALLAVTAAAVAMAPL</sequence>
<dbReference type="MEROPS" id="M08.001"/>
<name>A0A061IUT4_TRYRA</name>
<keyword evidence="9" id="KW-0130">Cell adhesion</keyword>
<reference evidence="19 20" key="1">
    <citation type="submission" date="2013-07" db="EMBL/GenBank/DDBJ databases">
        <authorList>
            <person name="Stoco P.H."/>
            <person name="Wagner G."/>
            <person name="Gerber A."/>
            <person name="Zaha A."/>
            <person name="Thompson C."/>
            <person name="Bartholomeu D.C."/>
            <person name="Luckemeyer D.D."/>
            <person name="Bahia D."/>
            <person name="Loreto E."/>
            <person name="Prestes E.B."/>
            <person name="Lima F.M."/>
            <person name="Rodrigues-Luiz G."/>
            <person name="Vallejo G.A."/>
            <person name="Filho J.F."/>
            <person name="Monteiro K.M."/>
            <person name="Tyler K.M."/>
            <person name="de Almeida L.G."/>
            <person name="Ortiz M.F."/>
            <person name="Siervo M.A."/>
            <person name="de Moraes M.H."/>
            <person name="Cunha O.L."/>
            <person name="Mendonca-Neto R."/>
            <person name="Silva R."/>
            <person name="Teixeira S.M."/>
            <person name="Murta S.M."/>
            <person name="Sincero T.C."/>
            <person name="Mendes T.A."/>
            <person name="Urmenyi T.P."/>
            <person name="Silva V.G."/>
            <person name="da Rocha W.D."/>
            <person name="Andersson B."/>
            <person name="Romanha A.J."/>
            <person name="Steindel M."/>
            <person name="de Vasconcelos A.T."/>
            <person name="Grisard E.C."/>
        </authorList>
    </citation>
    <scope>NUCLEOTIDE SEQUENCE [LARGE SCALE GENOMIC DNA]</scope>
    <source>
        <strain evidence="19 20">SC58</strain>
    </source>
</reference>
<feature type="binding site" evidence="16">
    <location>
        <position position="351"/>
    </location>
    <ligand>
        <name>Zn(2+)</name>
        <dbReference type="ChEBI" id="CHEBI:29105"/>
        <note>catalytic</note>
    </ligand>
</feature>
<keyword evidence="14" id="KW-0325">Glycoprotein</keyword>
<evidence type="ECO:0000256" key="12">
    <source>
        <dbReference type="ARBA" id="ARBA00023145"/>
    </source>
</evidence>
<dbReference type="Proteomes" id="UP000031737">
    <property type="component" value="Unassembled WGS sequence"/>
</dbReference>
<evidence type="ECO:0000313" key="19">
    <source>
        <dbReference type="EMBL" id="ESL05601.1"/>
    </source>
</evidence>
<feature type="binding site" evidence="16">
    <location>
        <position position="347"/>
    </location>
    <ligand>
        <name>Zn(2+)</name>
        <dbReference type="ChEBI" id="CHEBI:29105"/>
        <note>catalytic</note>
    </ligand>
</feature>
<keyword evidence="13" id="KW-1015">Disulfide bond</keyword>
<evidence type="ECO:0000313" key="20">
    <source>
        <dbReference type="Proteomes" id="UP000031737"/>
    </source>
</evidence>
<evidence type="ECO:0000256" key="3">
    <source>
        <dbReference type="ARBA" id="ARBA00005860"/>
    </source>
</evidence>
<keyword evidence="12" id="KW-0865">Zymogen</keyword>
<evidence type="ECO:0000256" key="10">
    <source>
        <dbReference type="ARBA" id="ARBA00023049"/>
    </source>
</evidence>
<dbReference type="SUPFAM" id="SSF55486">
    <property type="entry name" value="Metalloproteases ('zincins'), catalytic domain"/>
    <property type="match status" value="1"/>
</dbReference>
<dbReference type="EC" id="3.4.24.-" evidence="17"/>
<dbReference type="GO" id="GO:0046872">
    <property type="term" value="F:metal ion binding"/>
    <property type="evidence" value="ECO:0007669"/>
    <property type="project" value="UniProtKB-KW"/>
</dbReference>
<keyword evidence="7 17" id="KW-0378">Hydrolase</keyword>
<evidence type="ECO:0000256" key="16">
    <source>
        <dbReference type="PIRSR" id="PIRSR601577-2"/>
    </source>
</evidence>
<dbReference type="InterPro" id="IPR001577">
    <property type="entry name" value="Peptidase_M8"/>
</dbReference>
<comment type="cofactor">
    <cofactor evidence="16 17">
        <name>Zn(2+)</name>
        <dbReference type="ChEBI" id="CHEBI:29105"/>
    </cofactor>
    <text evidence="16 17">Binds 1 zinc ion per subunit.</text>
</comment>
<evidence type="ECO:0000256" key="15">
    <source>
        <dbReference type="PIRSR" id="PIRSR601577-1"/>
    </source>
</evidence>
<dbReference type="PANTHER" id="PTHR10942">
    <property type="entry name" value="LEISHMANOLYSIN-LIKE PEPTIDASE"/>
    <property type="match status" value="1"/>
</dbReference>
<dbReference type="VEuPathDB" id="TriTrypDB:TRSC58_06743"/>
<feature type="active site" evidence="15">
    <location>
        <position position="348"/>
    </location>
</feature>
<dbReference type="PANTHER" id="PTHR10942:SF0">
    <property type="entry name" value="LEISHMANOLYSIN-LIKE PEPTIDASE"/>
    <property type="match status" value="1"/>
</dbReference>
<evidence type="ECO:0000256" key="7">
    <source>
        <dbReference type="ARBA" id="ARBA00022801"/>
    </source>
</evidence>